<protein>
    <submittedName>
        <fullName evidence="2">Hydrogenase expression/formation protein HypC</fullName>
    </submittedName>
</protein>
<dbReference type="PANTHER" id="PTHR35177:SF2">
    <property type="entry name" value="HYDROGENASE MATURATION FACTOR HYBG"/>
    <property type="match status" value="1"/>
</dbReference>
<organism evidence="2 3">
    <name type="scientific">Litorivivens lipolytica</name>
    <dbReference type="NCBI Taxonomy" id="1524264"/>
    <lineage>
        <taxon>Bacteria</taxon>
        <taxon>Pseudomonadati</taxon>
        <taxon>Pseudomonadota</taxon>
        <taxon>Gammaproteobacteria</taxon>
        <taxon>Litorivivens</taxon>
    </lineage>
</organism>
<dbReference type="Gene3D" id="2.30.30.140">
    <property type="match status" value="1"/>
</dbReference>
<dbReference type="PROSITE" id="PS01097">
    <property type="entry name" value="HUPF_HYPC"/>
    <property type="match status" value="1"/>
</dbReference>
<dbReference type="InterPro" id="IPR001109">
    <property type="entry name" value="Hydrogenase_HupF/HypC"/>
</dbReference>
<dbReference type="RefSeq" id="WP_183409525.1">
    <property type="nucleotide sequence ID" value="NZ_JACHWY010000001.1"/>
</dbReference>
<gene>
    <name evidence="2" type="ORF">FHR99_001101</name>
</gene>
<dbReference type="InterPro" id="IPR019812">
    <property type="entry name" value="Hydgase_assmbl_chp_CS"/>
</dbReference>
<dbReference type="PRINTS" id="PR00445">
    <property type="entry name" value="HUPFHYPC"/>
</dbReference>
<comment type="caution">
    <text evidence="2">The sequence shown here is derived from an EMBL/GenBank/DDBJ whole genome shotgun (WGS) entry which is preliminary data.</text>
</comment>
<comment type="similarity">
    <text evidence="1">Belongs to the HupF/HypC family.</text>
</comment>
<keyword evidence="3" id="KW-1185">Reference proteome</keyword>
<dbReference type="FunFam" id="2.30.30.140:FF:000022">
    <property type="entry name" value="Hydrogenase assembly chaperone HybG"/>
    <property type="match status" value="1"/>
</dbReference>
<dbReference type="AlphaFoldDB" id="A0A7W4Z6E7"/>
<accession>A0A7W4Z6E7</accession>
<dbReference type="Pfam" id="PF01455">
    <property type="entry name" value="HupF_HypC"/>
    <property type="match status" value="1"/>
</dbReference>
<dbReference type="EMBL" id="JACHWY010000001">
    <property type="protein sequence ID" value="MBB3046865.1"/>
    <property type="molecule type" value="Genomic_DNA"/>
</dbReference>
<name>A0A7W4Z6E7_9GAMM</name>
<sequence length="89" mass="9462">MCLGIPAQVKTISNEAAKLGIVEIAGVRREINLACVCKDAQSPTELVGCWVLVHVGFAMALIDEAEAELTLTLLNELGELQAETQGARL</sequence>
<dbReference type="GO" id="GO:0051604">
    <property type="term" value="P:protein maturation"/>
    <property type="evidence" value="ECO:0007669"/>
    <property type="project" value="TreeGrafter"/>
</dbReference>
<dbReference type="GO" id="GO:1902670">
    <property type="term" value="F:carbon dioxide binding"/>
    <property type="evidence" value="ECO:0007669"/>
    <property type="project" value="TreeGrafter"/>
</dbReference>
<evidence type="ECO:0000256" key="1">
    <source>
        <dbReference type="ARBA" id="ARBA00006018"/>
    </source>
</evidence>
<dbReference type="PANTHER" id="PTHR35177">
    <property type="entry name" value="HYDROGENASE MATURATION FACTOR HYBG"/>
    <property type="match status" value="1"/>
</dbReference>
<dbReference type="GO" id="GO:0005506">
    <property type="term" value="F:iron ion binding"/>
    <property type="evidence" value="ECO:0007669"/>
    <property type="project" value="TreeGrafter"/>
</dbReference>
<dbReference type="NCBIfam" id="TIGR00074">
    <property type="entry name" value="hypC_hupF"/>
    <property type="match status" value="1"/>
</dbReference>
<evidence type="ECO:0000313" key="3">
    <source>
        <dbReference type="Proteomes" id="UP000537130"/>
    </source>
</evidence>
<dbReference type="Proteomes" id="UP000537130">
    <property type="component" value="Unassembled WGS sequence"/>
</dbReference>
<dbReference type="SUPFAM" id="SSF159127">
    <property type="entry name" value="HupF/HypC-like"/>
    <property type="match status" value="1"/>
</dbReference>
<evidence type="ECO:0000313" key="2">
    <source>
        <dbReference type="EMBL" id="MBB3046865.1"/>
    </source>
</evidence>
<reference evidence="2 3" key="1">
    <citation type="submission" date="2020-08" db="EMBL/GenBank/DDBJ databases">
        <title>Genomic Encyclopedia of Type Strains, Phase III (KMG-III): the genomes of soil and plant-associated and newly described type strains.</title>
        <authorList>
            <person name="Whitman W."/>
        </authorList>
    </citation>
    <scope>NUCLEOTIDE SEQUENCE [LARGE SCALE GENOMIC DNA]</scope>
    <source>
        <strain evidence="2 3">CECT 8654</strain>
    </source>
</reference>
<proteinExistence type="inferred from homology"/>